<evidence type="ECO:0000313" key="1">
    <source>
        <dbReference type="EMBL" id="MEQ2204823.1"/>
    </source>
</evidence>
<reference evidence="1 2" key="1">
    <citation type="submission" date="2021-06" db="EMBL/GenBank/DDBJ databases">
        <authorList>
            <person name="Palmer J.M."/>
        </authorList>
    </citation>
    <scope>NUCLEOTIDE SEQUENCE [LARGE SCALE GENOMIC DNA]</scope>
    <source>
        <strain evidence="1 2">XC_2019</strain>
        <tissue evidence="1">Muscle</tissue>
    </source>
</reference>
<dbReference type="Proteomes" id="UP001434883">
    <property type="component" value="Unassembled WGS sequence"/>
</dbReference>
<sequence length="202" mass="21970">MDNFAFPAYTISEKARELDFPPENAEDSCNFDNTFLNICAAASCVLLPHMRLADPASASNVAPSLLFHLGGLKTKELLLLYYVTSVQMDCLVPIFSLCWYSCRHLMTSWSASGGIGLLSSLAPTPLISPLLCLLKPLCPVSSTQKKGAGGTAFSNSYIPRAHTFSLVPKSVTADIRPTSGRAIRSYPEIAQHLWFWPLNGSV</sequence>
<dbReference type="EMBL" id="JAHRIN010037635">
    <property type="protein sequence ID" value="MEQ2204823.1"/>
    <property type="molecule type" value="Genomic_DNA"/>
</dbReference>
<gene>
    <name evidence="1" type="ORF">XENOCAPTIV_019074</name>
</gene>
<name>A0ABV0RB76_9TELE</name>
<accession>A0ABV0RB76</accession>
<protein>
    <submittedName>
        <fullName evidence="1">Uncharacterized protein</fullName>
    </submittedName>
</protein>
<comment type="caution">
    <text evidence="1">The sequence shown here is derived from an EMBL/GenBank/DDBJ whole genome shotgun (WGS) entry which is preliminary data.</text>
</comment>
<evidence type="ECO:0000313" key="2">
    <source>
        <dbReference type="Proteomes" id="UP001434883"/>
    </source>
</evidence>
<keyword evidence="2" id="KW-1185">Reference proteome</keyword>
<proteinExistence type="predicted"/>
<organism evidence="1 2">
    <name type="scientific">Xenoophorus captivus</name>
    <dbReference type="NCBI Taxonomy" id="1517983"/>
    <lineage>
        <taxon>Eukaryota</taxon>
        <taxon>Metazoa</taxon>
        <taxon>Chordata</taxon>
        <taxon>Craniata</taxon>
        <taxon>Vertebrata</taxon>
        <taxon>Euteleostomi</taxon>
        <taxon>Actinopterygii</taxon>
        <taxon>Neopterygii</taxon>
        <taxon>Teleostei</taxon>
        <taxon>Neoteleostei</taxon>
        <taxon>Acanthomorphata</taxon>
        <taxon>Ovalentaria</taxon>
        <taxon>Atherinomorphae</taxon>
        <taxon>Cyprinodontiformes</taxon>
        <taxon>Goodeidae</taxon>
        <taxon>Xenoophorus</taxon>
    </lineage>
</organism>